<feature type="compositionally biased region" description="Basic and acidic residues" evidence="1">
    <location>
        <begin position="1314"/>
        <end position="1328"/>
    </location>
</feature>
<feature type="region of interest" description="Disordered" evidence="1">
    <location>
        <begin position="164"/>
        <end position="207"/>
    </location>
</feature>
<feature type="region of interest" description="Disordered" evidence="1">
    <location>
        <begin position="1015"/>
        <end position="1108"/>
    </location>
</feature>
<evidence type="ECO:0000313" key="2">
    <source>
        <dbReference type="EMBL" id="KAK3400891.1"/>
    </source>
</evidence>
<feature type="compositionally biased region" description="Basic and acidic residues" evidence="1">
    <location>
        <begin position="733"/>
        <end position="766"/>
    </location>
</feature>
<dbReference type="Proteomes" id="UP001281003">
    <property type="component" value="Unassembled WGS sequence"/>
</dbReference>
<proteinExistence type="predicted"/>
<feature type="region of interest" description="Disordered" evidence="1">
    <location>
        <begin position="700"/>
        <end position="786"/>
    </location>
</feature>
<feature type="compositionally biased region" description="Polar residues" evidence="1">
    <location>
        <begin position="981"/>
        <end position="996"/>
    </location>
</feature>
<dbReference type="EMBL" id="JAUTDP010000003">
    <property type="protein sequence ID" value="KAK3400891.1"/>
    <property type="molecule type" value="Genomic_DNA"/>
</dbReference>
<evidence type="ECO:0000313" key="3">
    <source>
        <dbReference type="Proteomes" id="UP001281003"/>
    </source>
</evidence>
<feature type="region of interest" description="Disordered" evidence="1">
    <location>
        <begin position="367"/>
        <end position="404"/>
    </location>
</feature>
<feature type="compositionally biased region" description="Low complexity" evidence="1">
    <location>
        <begin position="898"/>
        <end position="908"/>
    </location>
</feature>
<feature type="region of interest" description="Disordered" evidence="1">
    <location>
        <begin position="1214"/>
        <end position="1237"/>
    </location>
</feature>
<feature type="region of interest" description="Disordered" evidence="1">
    <location>
        <begin position="1250"/>
        <end position="1328"/>
    </location>
</feature>
<reference evidence="2" key="2">
    <citation type="submission" date="2023-07" db="EMBL/GenBank/DDBJ databases">
        <authorList>
            <consortium name="Lawrence Berkeley National Laboratory"/>
            <person name="Haridas S."/>
            <person name="Hensen N."/>
            <person name="Bonometti L."/>
            <person name="Westerberg I."/>
            <person name="Brannstrom I.O."/>
            <person name="Guillou S."/>
            <person name="Cros-Aarteil S."/>
            <person name="Calhoun S."/>
            <person name="Kuo A."/>
            <person name="Mondo S."/>
            <person name="Pangilinan J."/>
            <person name="Riley R."/>
            <person name="LaButti K."/>
            <person name="Andreopoulos B."/>
            <person name="Lipzen A."/>
            <person name="Chen C."/>
            <person name="Yanf M."/>
            <person name="Daum C."/>
            <person name="Ng V."/>
            <person name="Clum A."/>
            <person name="Steindorff A."/>
            <person name="Ohm R."/>
            <person name="Martin F."/>
            <person name="Silar P."/>
            <person name="Natvig D."/>
            <person name="Lalanne C."/>
            <person name="Gautier V."/>
            <person name="Ament-velasquez S.L."/>
            <person name="Kruys A."/>
            <person name="Hutchinson M.I."/>
            <person name="Powell A.J."/>
            <person name="Barry K."/>
            <person name="Miller A.N."/>
            <person name="Grigoriev I.V."/>
            <person name="Debuchy R."/>
            <person name="Gladieux P."/>
            <person name="Thoren M.H."/>
            <person name="Johannesson H."/>
        </authorList>
    </citation>
    <scope>NUCLEOTIDE SEQUENCE</scope>
    <source>
        <strain evidence="2">FGSC 1904</strain>
    </source>
</reference>
<reference evidence="2" key="1">
    <citation type="journal article" date="2023" name="Mol. Phylogenet. Evol.">
        <title>Genome-scale phylogeny and comparative genomics of the fungal order Sordariales.</title>
        <authorList>
            <person name="Hensen N."/>
            <person name="Bonometti L."/>
            <person name="Westerberg I."/>
            <person name="Brannstrom I.O."/>
            <person name="Guillou S."/>
            <person name="Cros-Aarteil S."/>
            <person name="Calhoun S."/>
            <person name="Haridas S."/>
            <person name="Kuo A."/>
            <person name="Mondo S."/>
            <person name="Pangilinan J."/>
            <person name="Riley R."/>
            <person name="LaButti K."/>
            <person name="Andreopoulos B."/>
            <person name="Lipzen A."/>
            <person name="Chen C."/>
            <person name="Yan M."/>
            <person name="Daum C."/>
            <person name="Ng V."/>
            <person name="Clum A."/>
            <person name="Steindorff A."/>
            <person name="Ohm R.A."/>
            <person name="Martin F."/>
            <person name="Silar P."/>
            <person name="Natvig D.O."/>
            <person name="Lalanne C."/>
            <person name="Gautier V."/>
            <person name="Ament-Velasquez S.L."/>
            <person name="Kruys A."/>
            <person name="Hutchinson M.I."/>
            <person name="Powell A.J."/>
            <person name="Barry K."/>
            <person name="Miller A.N."/>
            <person name="Grigoriev I.V."/>
            <person name="Debuchy R."/>
            <person name="Gladieux P."/>
            <person name="Hiltunen Thoren M."/>
            <person name="Johannesson H."/>
        </authorList>
    </citation>
    <scope>NUCLEOTIDE SEQUENCE</scope>
    <source>
        <strain evidence="2">FGSC 1904</strain>
    </source>
</reference>
<organism evidence="2 3">
    <name type="scientific">Sordaria brevicollis</name>
    <dbReference type="NCBI Taxonomy" id="83679"/>
    <lineage>
        <taxon>Eukaryota</taxon>
        <taxon>Fungi</taxon>
        <taxon>Dikarya</taxon>
        <taxon>Ascomycota</taxon>
        <taxon>Pezizomycotina</taxon>
        <taxon>Sordariomycetes</taxon>
        <taxon>Sordariomycetidae</taxon>
        <taxon>Sordariales</taxon>
        <taxon>Sordariaceae</taxon>
        <taxon>Sordaria</taxon>
    </lineage>
</organism>
<feature type="compositionally biased region" description="Basic and acidic residues" evidence="1">
    <location>
        <begin position="389"/>
        <end position="404"/>
    </location>
</feature>
<feature type="compositionally biased region" description="Low complexity" evidence="1">
    <location>
        <begin position="700"/>
        <end position="715"/>
    </location>
</feature>
<keyword evidence="3" id="KW-1185">Reference proteome</keyword>
<feature type="region of interest" description="Disordered" evidence="1">
    <location>
        <begin position="878"/>
        <end position="916"/>
    </location>
</feature>
<gene>
    <name evidence="2" type="ORF">B0T20DRAFT_495038</name>
</gene>
<feature type="compositionally biased region" description="Polar residues" evidence="1">
    <location>
        <begin position="1288"/>
        <end position="1309"/>
    </location>
</feature>
<comment type="caution">
    <text evidence="2">The sequence shown here is derived from an EMBL/GenBank/DDBJ whole genome shotgun (WGS) entry which is preliminary data.</text>
</comment>
<feature type="compositionally biased region" description="Acidic residues" evidence="1">
    <location>
        <begin position="1263"/>
        <end position="1282"/>
    </location>
</feature>
<evidence type="ECO:0000256" key="1">
    <source>
        <dbReference type="SAM" id="MobiDB-lite"/>
    </source>
</evidence>
<sequence length="1328" mass="149340">MPILSFHFPYWGIVKGKNETNRSHARMSAIQINLQPGTHRGSFPCCQIEEWPPSATFVSVPLLLFGSGQVLEARAHLCTSSSGSPQPQKDKTNEVCRRDHDSLGSLPCGGDSTPRAASIDIKGVTFKPAVVAQYFRLYARSTHGHLLTHRVFLHSCRRHHAQRQSVTLGEHSDRSALEASAASPARTTEDNQKASQGAPSSPARGKSSLPTLITIQRQHIQVWSTRRALTVDALGFLGKGDVNDRQLENAVATLTEVHSRIKEFYNSIPDRPAFFAKFAACLSAEDLAASAVQAREVIDGNRTRYAFEKAYKAALEASGVYLDTPSPVRCKPGHLKKQNYEWMLDAISYILEYRTEACATLMRQNTTNKDEPEDHDDVPQTVSEPFAPSKDHEDNSPDSSRRDNSLEDHLRRIHIYLPVDITVTVFKTLNKLVEESCYRFALVHIPHHLAQRRWDYPEAVELISWYDTFAELLHTKPWFLKEFDIGTSLRKSSHAPTQLRILWILDRLRILKIIRNIEAHRDNVTVGVLLGTLTGLQQLALMLKDSLLLNSVYQLYAEVQRISRALRARRNESQLAGRTLELWNQIHADKAALQRVQDQFKSKTKASISPEHFNAYTVFKEEVELMWQALPVVIRAEDDLVLQAELPSLVKMVEAIAEQVAKRNAELRLEMQAKRKSEADVILNRMSLLLETHKYRMSSGSFPFSSELSSSQSQLGPGGHGPTQSEHQGSVPRQEDYKPQENAESREQQHHDDIVAAKQEAASEQRQEEEEMENEQVRVKNGGEERQRDDFEAMLAQLVDLKSFSLQTPEELREQQGLTRRHAGIASRSQLQTSGLLKEFIKRKDTLLGMKSSLREELNATKREIRALSMNEWTIEWPATTTSKQQKLGDDGDNAEPATATNTAATTTQDNNRSTSEKLTQLMDKMKLLKHRYDLVTSPKTYMKLQASFKTIRDGLNNKEKGDEQQNDNNNISDEEDDATDVNNSTNTAKIQQQEESAPPPKIIFNDRLARERANNKNQNNNSSSSTTTTTTSQTHKEQGQDNDAPPPPKIIFNDHLARKLKAARQKKPSDSDSFPSSKIQVDEIEDEEEEKKSPRHRRSSSSSTTTLTSLPKEYDALDWKKKKKKENKIVFNNDDFDGLVRGLEAMDRAVMAPLVQRAQRGREVITEAVDAWESTVGELEGVEGVDELEEFGEEKKEEEEEDGEKAGIWAHFDEGWQEGEETETTQSVAREGDGTEVEAVEELADEVVEEAAEEAARKVAEEVSEEAGEEAAEAEVAEEVTAEVTTGPQSESTGPQSDEASIIETTPNGEPLEEGKVKEENKLDKEK</sequence>
<feature type="compositionally biased region" description="Basic and acidic residues" evidence="1">
    <location>
        <begin position="775"/>
        <end position="786"/>
    </location>
</feature>
<feature type="compositionally biased region" description="Low complexity" evidence="1">
    <location>
        <begin position="1016"/>
        <end position="1034"/>
    </location>
</feature>
<accession>A0AAE0PIX1</accession>
<protein>
    <submittedName>
        <fullName evidence="2">Uncharacterized protein</fullName>
    </submittedName>
</protein>
<feature type="region of interest" description="Disordered" evidence="1">
    <location>
        <begin position="957"/>
        <end position="1002"/>
    </location>
</feature>
<name>A0AAE0PIX1_SORBR</name>